<dbReference type="NCBIfam" id="TIGR00952">
    <property type="entry name" value="S15_bact"/>
    <property type="match status" value="1"/>
</dbReference>
<comment type="function">
    <text evidence="3">Forms an intersubunit bridge (bridge B4) with the 23S rRNA of the 50S subunit in the ribosome.</text>
</comment>
<evidence type="ECO:0000256" key="4">
    <source>
        <dbReference type="RuleBase" id="RU003919"/>
    </source>
</evidence>
<comment type="similarity">
    <text evidence="3 4">Belongs to the universal ribosomal protein uS15 family.</text>
</comment>
<dbReference type="Proteomes" id="UP000030902">
    <property type="component" value="Chromosome"/>
</dbReference>
<dbReference type="HAMAP" id="MF_01343_B">
    <property type="entry name" value="Ribosomal_uS15_B"/>
    <property type="match status" value="1"/>
</dbReference>
<dbReference type="EMBL" id="CP007496">
    <property type="protein sequence ID" value="AJA06292.1"/>
    <property type="molecule type" value="Genomic_DNA"/>
</dbReference>
<keyword evidence="3 5" id="KW-0694">RNA-binding</keyword>
<dbReference type="GO" id="GO:0006412">
    <property type="term" value="P:translation"/>
    <property type="evidence" value="ECO:0007669"/>
    <property type="project" value="UniProtKB-UniRule"/>
</dbReference>
<keyword evidence="2 3" id="KW-0687">Ribonucleoprotein</keyword>
<dbReference type="AlphaFoldDB" id="A0A6S4GQ95"/>
<dbReference type="PROSITE" id="PS00362">
    <property type="entry name" value="RIBOSOMAL_S15"/>
    <property type="match status" value="1"/>
</dbReference>
<dbReference type="PANTHER" id="PTHR23321:SF26">
    <property type="entry name" value="SMALL RIBOSOMAL SUBUNIT PROTEIN US15M"/>
    <property type="match status" value="1"/>
</dbReference>
<protein>
    <recommendedName>
        <fullName evidence="3">Small ribosomal subunit protein uS15</fullName>
    </recommendedName>
</protein>
<evidence type="ECO:0000313" key="6">
    <source>
        <dbReference type="EMBL" id="AJA06292.1"/>
    </source>
</evidence>
<keyword evidence="1 3" id="KW-0689">Ribosomal protein</keyword>
<proteinExistence type="inferred from homology"/>
<dbReference type="GO" id="GO:0022627">
    <property type="term" value="C:cytosolic small ribosomal subunit"/>
    <property type="evidence" value="ECO:0007669"/>
    <property type="project" value="TreeGrafter"/>
</dbReference>
<dbReference type="Pfam" id="PF00312">
    <property type="entry name" value="Ribosomal_S15"/>
    <property type="match status" value="1"/>
</dbReference>
<accession>A0A6S4GQ95</accession>
<dbReference type="SMART" id="SM01387">
    <property type="entry name" value="Ribosomal_S15"/>
    <property type="match status" value="1"/>
</dbReference>
<gene>
    <name evidence="3" type="primary">rpsO</name>
    <name evidence="6" type="ORF">TM7x_00335</name>
</gene>
<evidence type="ECO:0000256" key="5">
    <source>
        <dbReference type="RuleBase" id="RU004524"/>
    </source>
</evidence>
<evidence type="ECO:0000256" key="1">
    <source>
        <dbReference type="ARBA" id="ARBA00022980"/>
    </source>
</evidence>
<keyword evidence="3 5" id="KW-0699">rRNA-binding</keyword>
<comment type="subunit">
    <text evidence="3">Part of the 30S ribosomal subunit. Forms a bridge to the 50S subunit in the 70S ribosome, contacting the 23S rRNA.</text>
</comment>
<dbReference type="Gene3D" id="1.10.287.10">
    <property type="entry name" value="S15/NS1, RNA-binding"/>
    <property type="match status" value="1"/>
</dbReference>
<dbReference type="Gene3D" id="6.10.250.3130">
    <property type="match status" value="1"/>
</dbReference>
<dbReference type="RefSeq" id="WP_039326777.1">
    <property type="nucleotide sequence ID" value="NZ_CP007496.1"/>
</dbReference>
<dbReference type="KEGG" id="sox:TM7x_00335"/>
<dbReference type="InterPro" id="IPR000589">
    <property type="entry name" value="Ribosomal_uS15"/>
</dbReference>
<keyword evidence="7" id="KW-1185">Reference proteome</keyword>
<evidence type="ECO:0000313" key="7">
    <source>
        <dbReference type="Proteomes" id="UP000030902"/>
    </source>
</evidence>
<dbReference type="GO" id="GO:0003735">
    <property type="term" value="F:structural constituent of ribosome"/>
    <property type="evidence" value="ECO:0007669"/>
    <property type="project" value="InterPro"/>
</dbReference>
<name>A0A6S4GQ95_9BACT</name>
<evidence type="ECO:0000256" key="2">
    <source>
        <dbReference type="ARBA" id="ARBA00023274"/>
    </source>
</evidence>
<dbReference type="InterPro" id="IPR009068">
    <property type="entry name" value="uS15_NS1_RNA-bd_sf"/>
</dbReference>
<dbReference type="PANTHER" id="PTHR23321">
    <property type="entry name" value="RIBOSOMAL PROTEIN S15, BACTERIAL AND ORGANELLAR"/>
    <property type="match status" value="1"/>
</dbReference>
<comment type="function">
    <text evidence="3 5">One of the primary rRNA binding proteins, it binds directly to 16S rRNA where it helps nucleate assembly of the platform of the 30S subunit by binding and bridging several RNA helices of the 16S rRNA.</text>
</comment>
<dbReference type="InterPro" id="IPR005290">
    <property type="entry name" value="Ribosomal_uS15_bac-type"/>
</dbReference>
<evidence type="ECO:0000256" key="3">
    <source>
        <dbReference type="HAMAP-Rule" id="MF_01343"/>
    </source>
</evidence>
<reference evidence="6 7" key="1">
    <citation type="journal article" date="2015" name="Proc. Natl. Acad. Sci. U.S.A.">
        <title>Cultivation of a human-associated TM7 phylotype reveals a reduced genome and epibiotic parasitic lifestyle.</title>
        <authorList>
            <person name="He X."/>
            <person name="McLean J.S."/>
            <person name="Edlund A."/>
            <person name="Yooseph S."/>
            <person name="Hall A.P."/>
            <person name="Liu S.Y."/>
            <person name="Dorrestein P.C."/>
            <person name="Esquenazi E."/>
            <person name="Hunter R.C."/>
            <person name="Cheng G."/>
            <person name="Nelson K.E."/>
            <person name="Lux R."/>
            <person name="Shi W."/>
        </authorList>
    </citation>
    <scope>NUCLEOTIDE SEQUENCE [LARGE SCALE GENOMIC DNA]</scope>
    <source>
        <strain evidence="6 7">TM7x</strain>
    </source>
</reference>
<dbReference type="GO" id="GO:0019843">
    <property type="term" value="F:rRNA binding"/>
    <property type="evidence" value="ECO:0007669"/>
    <property type="project" value="UniProtKB-UniRule"/>
</dbReference>
<dbReference type="SUPFAM" id="SSF47060">
    <property type="entry name" value="S15/NS1 RNA-binding domain"/>
    <property type="match status" value="1"/>
</dbReference>
<organism evidence="6 7">
    <name type="scientific">Candidatus Nanosynbacter lyticus</name>
    <dbReference type="NCBI Taxonomy" id="2093824"/>
    <lineage>
        <taxon>Bacteria</taxon>
        <taxon>Candidatus Saccharimonadota</taxon>
        <taxon>Candidatus Saccharimonadia</taxon>
        <taxon>Candidatus Nanosynbacterales</taxon>
        <taxon>Candidatus Nanosynbacteraceae</taxon>
        <taxon>Candidatus Nanosynbacter</taxon>
    </lineage>
</organism>
<sequence length="88" mass="9994">MISKDNKAKAIALTQVNKNDVGSPQAQVSVLTARIKEVTEHLKANKHDFMARRGLIQMVGKRKRLLKYLERTDFESYKAVVAKLGLRK</sequence>
<dbReference type="CDD" id="cd00353">
    <property type="entry name" value="Ribosomal_S15p_S13e"/>
    <property type="match status" value="1"/>
</dbReference>